<dbReference type="AlphaFoldDB" id="A0A7S4PFA9"/>
<feature type="signal peptide" evidence="4">
    <location>
        <begin position="1"/>
        <end position="29"/>
    </location>
</feature>
<gene>
    <name evidence="5" type="ORF">GTHE00462_LOCUS34488</name>
</gene>
<proteinExistence type="predicted"/>
<evidence type="ECO:0000256" key="3">
    <source>
        <dbReference type="PROSITE-ProRule" id="PRU00023"/>
    </source>
</evidence>
<feature type="repeat" description="ANK" evidence="3">
    <location>
        <begin position="143"/>
        <end position="175"/>
    </location>
</feature>
<reference evidence="5" key="1">
    <citation type="submission" date="2021-01" db="EMBL/GenBank/DDBJ databases">
        <authorList>
            <person name="Corre E."/>
            <person name="Pelletier E."/>
            <person name="Niang G."/>
            <person name="Scheremetjew M."/>
            <person name="Finn R."/>
            <person name="Kale V."/>
            <person name="Holt S."/>
            <person name="Cochrane G."/>
            <person name="Meng A."/>
            <person name="Brown T."/>
            <person name="Cohen L."/>
        </authorList>
    </citation>
    <scope>NUCLEOTIDE SEQUENCE</scope>
    <source>
        <strain evidence="5">CCMP 2712</strain>
    </source>
</reference>
<name>A0A7S4PFA9_GUITH</name>
<organism evidence="5">
    <name type="scientific">Guillardia theta</name>
    <name type="common">Cryptophyte</name>
    <name type="synonym">Cryptomonas phi</name>
    <dbReference type="NCBI Taxonomy" id="55529"/>
    <lineage>
        <taxon>Eukaryota</taxon>
        <taxon>Cryptophyceae</taxon>
        <taxon>Pyrenomonadales</taxon>
        <taxon>Geminigeraceae</taxon>
        <taxon>Guillardia</taxon>
    </lineage>
</organism>
<feature type="chain" id="PRO_5030575498" evidence="4">
    <location>
        <begin position="30"/>
        <end position="270"/>
    </location>
</feature>
<dbReference type="PROSITE" id="PS50297">
    <property type="entry name" value="ANK_REP_REGION"/>
    <property type="match status" value="2"/>
</dbReference>
<evidence type="ECO:0000313" key="5">
    <source>
        <dbReference type="EMBL" id="CAE2333160.1"/>
    </source>
</evidence>
<dbReference type="InterPro" id="IPR002110">
    <property type="entry name" value="Ankyrin_rpt"/>
</dbReference>
<protein>
    <submittedName>
        <fullName evidence="5">Uncharacterized protein</fullName>
    </submittedName>
</protein>
<evidence type="ECO:0000256" key="1">
    <source>
        <dbReference type="ARBA" id="ARBA00022737"/>
    </source>
</evidence>
<dbReference type="InterPro" id="IPR036770">
    <property type="entry name" value="Ankyrin_rpt-contain_sf"/>
</dbReference>
<dbReference type="Pfam" id="PF12796">
    <property type="entry name" value="Ank_2"/>
    <property type="match status" value="1"/>
</dbReference>
<keyword evidence="4" id="KW-0732">Signal</keyword>
<keyword evidence="1" id="KW-0677">Repeat</keyword>
<keyword evidence="2 3" id="KW-0040">ANK repeat</keyword>
<dbReference type="Gene3D" id="1.25.40.20">
    <property type="entry name" value="Ankyrin repeat-containing domain"/>
    <property type="match status" value="2"/>
</dbReference>
<feature type="repeat" description="ANK" evidence="3">
    <location>
        <begin position="118"/>
        <end position="142"/>
    </location>
</feature>
<evidence type="ECO:0000256" key="2">
    <source>
        <dbReference type="ARBA" id="ARBA00023043"/>
    </source>
</evidence>
<dbReference type="SUPFAM" id="SSF48403">
    <property type="entry name" value="Ankyrin repeat"/>
    <property type="match status" value="1"/>
</dbReference>
<dbReference type="PROSITE" id="PS50088">
    <property type="entry name" value="ANK_REPEAT"/>
    <property type="match status" value="3"/>
</dbReference>
<dbReference type="EMBL" id="HBKN01044043">
    <property type="protein sequence ID" value="CAE2333160.1"/>
    <property type="molecule type" value="Transcribed_RNA"/>
</dbReference>
<accession>A0A7S4PFA9</accession>
<dbReference type="PANTHER" id="PTHR24171">
    <property type="entry name" value="ANKYRIN REPEAT DOMAIN-CONTAINING PROTEIN 39-RELATED"/>
    <property type="match status" value="1"/>
</dbReference>
<dbReference type="SMART" id="SM00248">
    <property type="entry name" value="ANK"/>
    <property type="match status" value="3"/>
</dbReference>
<evidence type="ECO:0000256" key="4">
    <source>
        <dbReference type="SAM" id="SignalP"/>
    </source>
</evidence>
<dbReference type="PANTHER" id="PTHR24171:SF9">
    <property type="entry name" value="ANKYRIN REPEAT DOMAIN-CONTAINING PROTEIN 39"/>
    <property type="match status" value="1"/>
</dbReference>
<sequence length="270" mass="29069">MAKSLCGHARASLLAAILLLFLVLPSAPTAVPSAVSVCRHMETVTVSSRAVKVSTWTEKGNVGERKGLGRGERLRGGSQGLYQPSNAERWIQAGYDLTPDLSPENFQEVPLDVKLGDAAEYGDAEAVKKLLQAGANVNQVDFAGFSALHRAAFQGKLKVVELLIQAGANVNLQESGGRTPLHQAAAQGHLDVVEKLIQCGADAKIKDFPMPIDLDAIPGAREAIAELPPWMEDAGPDKLPLYEGGTAFDYATYEGYDDVAEYLRMWTFVY</sequence>
<feature type="repeat" description="ANK" evidence="3">
    <location>
        <begin position="176"/>
        <end position="208"/>
    </location>
</feature>